<dbReference type="SUPFAM" id="SSF81301">
    <property type="entry name" value="Nucleotidyltransferase"/>
    <property type="match status" value="1"/>
</dbReference>
<dbReference type="EMBL" id="DRZI01000007">
    <property type="protein sequence ID" value="HHP81066.1"/>
    <property type="molecule type" value="Genomic_DNA"/>
</dbReference>
<gene>
    <name evidence="2" type="ORF">ENM84_00220</name>
</gene>
<dbReference type="Pfam" id="PF01909">
    <property type="entry name" value="NTP_transf_2"/>
    <property type="match status" value="1"/>
</dbReference>
<organism evidence="2">
    <name type="scientific">Ignisphaera aggregans</name>
    <dbReference type="NCBI Taxonomy" id="334771"/>
    <lineage>
        <taxon>Archaea</taxon>
        <taxon>Thermoproteota</taxon>
        <taxon>Thermoprotei</taxon>
        <taxon>Desulfurococcales</taxon>
        <taxon>Desulfurococcaceae</taxon>
        <taxon>Ignisphaera</taxon>
    </lineage>
</organism>
<dbReference type="InterPro" id="IPR002934">
    <property type="entry name" value="Polymerase_NTP_transf_dom"/>
</dbReference>
<reference evidence="2" key="1">
    <citation type="journal article" date="2020" name="mSystems">
        <title>Genome- and Community-Level Interaction Insights into Carbon Utilization and Element Cycling Functions of Hydrothermarchaeota in Hydrothermal Sediment.</title>
        <authorList>
            <person name="Zhou Z."/>
            <person name="Liu Y."/>
            <person name="Xu W."/>
            <person name="Pan J."/>
            <person name="Luo Z.H."/>
            <person name="Li M."/>
        </authorList>
    </citation>
    <scope>NUCLEOTIDE SEQUENCE [LARGE SCALE GENOMIC DNA]</scope>
    <source>
        <strain evidence="2">SpSt-1121</strain>
    </source>
</reference>
<name>A0A7C5XJH6_9CREN</name>
<evidence type="ECO:0000259" key="1">
    <source>
        <dbReference type="Pfam" id="PF01909"/>
    </source>
</evidence>
<dbReference type="InterPro" id="IPR043519">
    <property type="entry name" value="NT_sf"/>
</dbReference>
<dbReference type="Gene3D" id="3.30.460.10">
    <property type="entry name" value="Beta Polymerase, domain 2"/>
    <property type="match status" value="1"/>
</dbReference>
<evidence type="ECO:0000313" key="2">
    <source>
        <dbReference type="EMBL" id="HHP81066.1"/>
    </source>
</evidence>
<protein>
    <recommendedName>
        <fullName evidence="1">Polymerase nucleotidyl transferase domain-containing protein</fullName>
    </recommendedName>
</protein>
<dbReference type="GO" id="GO:0016779">
    <property type="term" value="F:nucleotidyltransferase activity"/>
    <property type="evidence" value="ECO:0007669"/>
    <property type="project" value="InterPro"/>
</dbReference>
<accession>A0A7C5XJH6</accession>
<comment type="caution">
    <text evidence="2">The sequence shown here is derived from an EMBL/GenBank/DDBJ whole genome shotgun (WGS) entry which is preliminary data.</text>
</comment>
<feature type="domain" description="Polymerase nucleotidyl transferase" evidence="1">
    <location>
        <begin position="52"/>
        <end position="136"/>
    </location>
</feature>
<sequence>MHGQLYLHINIIVKMMLKRHWESQQRLLNLLKERLREILSSINAQDLIEPLESFLEKLIAEFKPLRVIIVGSLAKRKFIRGLSDIDILVVVNYEVPRDKRFILTSLRDVDVEITIVSRHELEKALEEDREFYVDAIKYGVTVFSSE</sequence>
<proteinExistence type="predicted"/>
<dbReference type="AlphaFoldDB" id="A0A7C5XJH6"/>